<dbReference type="SMART" id="SM00354">
    <property type="entry name" value="HTH_LACI"/>
    <property type="match status" value="1"/>
</dbReference>
<keyword evidence="4" id="KW-0804">Transcription</keyword>
<dbReference type="GO" id="GO:0000976">
    <property type="term" value="F:transcription cis-regulatory region binding"/>
    <property type="evidence" value="ECO:0007669"/>
    <property type="project" value="TreeGrafter"/>
</dbReference>
<dbReference type="Pfam" id="PF00356">
    <property type="entry name" value="LacI"/>
    <property type="match status" value="1"/>
</dbReference>
<organism evidence="6 7">
    <name type="scientific">Paenibacillus athensensis</name>
    <dbReference type="NCBI Taxonomy" id="1967502"/>
    <lineage>
        <taxon>Bacteria</taxon>
        <taxon>Bacillati</taxon>
        <taxon>Bacillota</taxon>
        <taxon>Bacilli</taxon>
        <taxon>Bacillales</taxon>
        <taxon>Paenibacillaceae</taxon>
        <taxon>Paenibacillus</taxon>
    </lineage>
</organism>
<evidence type="ECO:0000256" key="4">
    <source>
        <dbReference type="ARBA" id="ARBA00023163"/>
    </source>
</evidence>
<evidence type="ECO:0000259" key="5">
    <source>
        <dbReference type="SMART" id="SM00354"/>
    </source>
</evidence>
<reference evidence="6 7" key="1">
    <citation type="submission" date="2017-03" db="EMBL/GenBank/DDBJ databases">
        <title>Isolation of Levoglucosan Utilizing Bacteria.</title>
        <authorList>
            <person name="Arya A.S."/>
        </authorList>
    </citation>
    <scope>NUCLEOTIDE SEQUENCE [LARGE SCALE GENOMIC DNA]</scope>
    <source>
        <strain evidence="6 7">MEC069</strain>
    </source>
</reference>
<dbReference type="CDD" id="cd19974">
    <property type="entry name" value="PBP1_LacI-like"/>
    <property type="match status" value="1"/>
</dbReference>
<keyword evidence="2" id="KW-0805">Transcription regulation</keyword>
<sequence length="366" mass="41759">MRGSEMKKKYTTMDIASLLNMSRTTVSKALNNHPEVPEHTKRLVLETALNLGYKKFLDTKLGQLNVQISSIRRKADTKTIAFLIKSSINIFQHGFWGDVLRGVEEASRQHGYQLVFNFLTEEDLQQGRVPETITKLKPEGIVLAGITRRELAKSLVELHIPFVLIDGYLEPRQNEVLCDSVMMENEQSVYELTNHLLAHHHRRIGFIGDVNDCKSFMERWTGFKRAMFEAGLPVRQEYCLIHPSPENYFKLIEFSEKLDAMKQLPSAFVCANDLIAFQLIHYLEARGLRIPEDVSVTGFDYMRHHADMTPVQVRLATAEVNGGEIGSRAFEQLLWRGQHPERPFETVRISTRIIGGETVGFAGSNE</sequence>
<dbReference type="EMBL" id="MYFO01000022">
    <property type="protein sequence ID" value="TFE85916.1"/>
    <property type="molecule type" value="Genomic_DNA"/>
</dbReference>
<dbReference type="PANTHER" id="PTHR30146:SF148">
    <property type="entry name" value="HTH-TYPE TRANSCRIPTIONAL REPRESSOR PURR-RELATED"/>
    <property type="match status" value="1"/>
</dbReference>
<evidence type="ECO:0000313" key="7">
    <source>
        <dbReference type="Proteomes" id="UP000298246"/>
    </source>
</evidence>
<proteinExistence type="predicted"/>
<dbReference type="PANTHER" id="PTHR30146">
    <property type="entry name" value="LACI-RELATED TRANSCRIPTIONAL REPRESSOR"/>
    <property type="match status" value="1"/>
</dbReference>
<dbReference type="CDD" id="cd01392">
    <property type="entry name" value="HTH_LacI"/>
    <property type="match status" value="1"/>
</dbReference>
<gene>
    <name evidence="6" type="ORF">B5M42_16065</name>
</gene>
<dbReference type="SUPFAM" id="SSF47413">
    <property type="entry name" value="lambda repressor-like DNA-binding domains"/>
    <property type="match status" value="1"/>
</dbReference>
<comment type="caution">
    <text evidence="6">The sequence shown here is derived from an EMBL/GenBank/DDBJ whole genome shotgun (WGS) entry which is preliminary data.</text>
</comment>
<dbReference type="Gene3D" id="3.40.50.2300">
    <property type="match status" value="2"/>
</dbReference>
<dbReference type="InterPro" id="IPR046335">
    <property type="entry name" value="LacI/GalR-like_sensor"/>
</dbReference>
<dbReference type="GO" id="GO:0003700">
    <property type="term" value="F:DNA-binding transcription factor activity"/>
    <property type="evidence" value="ECO:0007669"/>
    <property type="project" value="TreeGrafter"/>
</dbReference>
<dbReference type="Pfam" id="PF13377">
    <property type="entry name" value="Peripla_BP_3"/>
    <property type="match status" value="1"/>
</dbReference>
<evidence type="ECO:0000256" key="1">
    <source>
        <dbReference type="ARBA" id="ARBA00022491"/>
    </source>
</evidence>
<dbReference type="AlphaFoldDB" id="A0A4Y8PXP7"/>
<dbReference type="Gene3D" id="1.10.260.40">
    <property type="entry name" value="lambda repressor-like DNA-binding domains"/>
    <property type="match status" value="1"/>
</dbReference>
<feature type="domain" description="HTH lacI-type" evidence="5">
    <location>
        <begin position="9"/>
        <end position="89"/>
    </location>
</feature>
<dbReference type="InterPro" id="IPR000843">
    <property type="entry name" value="HTH_LacI"/>
</dbReference>
<keyword evidence="1" id="KW-0678">Repressor</keyword>
<dbReference type="InterPro" id="IPR010982">
    <property type="entry name" value="Lambda_DNA-bd_dom_sf"/>
</dbReference>
<keyword evidence="7" id="KW-1185">Reference proteome</keyword>
<dbReference type="OrthoDB" id="2026446at2"/>
<evidence type="ECO:0000313" key="6">
    <source>
        <dbReference type="EMBL" id="TFE85916.1"/>
    </source>
</evidence>
<evidence type="ECO:0000256" key="2">
    <source>
        <dbReference type="ARBA" id="ARBA00023015"/>
    </source>
</evidence>
<keyword evidence="3" id="KW-0238">DNA-binding</keyword>
<dbReference type="InterPro" id="IPR028082">
    <property type="entry name" value="Peripla_BP_I"/>
</dbReference>
<accession>A0A4Y8PXP7</accession>
<dbReference type="Proteomes" id="UP000298246">
    <property type="component" value="Unassembled WGS sequence"/>
</dbReference>
<protein>
    <recommendedName>
        <fullName evidence="5">HTH lacI-type domain-containing protein</fullName>
    </recommendedName>
</protein>
<name>A0A4Y8PXP7_9BACL</name>
<dbReference type="SUPFAM" id="SSF53822">
    <property type="entry name" value="Periplasmic binding protein-like I"/>
    <property type="match status" value="1"/>
</dbReference>
<evidence type="ECO:0000256" key="3">
    <source>
        <dbReference type="ARBA" id="ARBA00023125"/>
    </source>
</evidence>